<keyword evidence="3" id="KW-1185">Reference proteome</keyword>
<dbReference type="GeneID" id="110683101"/>
<dbReference type="Gramene" id="AUR62028937-RA">
    <property type="protein sequence ID" value="AUR62028937-RA:cds"/>
    <property type="gene ID" value="AUR62028937"/>
</dbReference>
<sequence>MAASSSKLRNSFSFPNLLLSCLNLILFILSTASLAPILLLKTPPSSLGYAIIISSSISLLSSFIGFYSRLTHLCFVTYISFLLASLASQVLSFMALFLKEKMSLSILNSPRDPKEAKVLVRLECGILMVMFVLQVVVLVVSCLIHRCWVREYQGLEEEREKISRKRSRRIAGIDEESVANGAAKVSEDKAKEFDEKVKSKFGEKWVKNDFEG</sequence>
<evidence type="ECO:0000313" key="3">
    <source>
        <dbReference type="Proteomes" id="UP000596660"/>
    </source>
</evidence>
<evidence type="ECO:0000256" key="1">
    <source>
        <dbReference type="SAM" id="Phobius"/>
    </source>
</evidence>
<keyword evidence="1" id="KW-0812">Transmembrane</keyword>
<evidence type="ECO:0008006" key="4">
    <source>
        <dbReference type="Google" id="ProtNLM"/>
    </source>
</evidence>
<reference evidence="2" key="1">
    <citation type="journal article" date="2017" name="Nature">
        <title>The genome of Chenopodium quinoa.</title>
        <authorList>
            <person name="Jarvis D.E."/>
            <person name="Ho Y.S."/>
            <person name="Lightfoot D.J."/>
            <person name="Schmoeckel S.M."/>
            <person name="Li B."/>
            <person name="Borm T.J.A."/>
            <person name="Ohyanagi H."/>
            <person name="Mineta K."/>
            <person name="Michell C.T."/>
            <person name="Saber N."/>
            <person name="Kharbatia N.M."/>
            <person name="Rupper R.R."/>
            <person name="Sharp A.R."/>
            <person name="Dally N."/>
            <person name="Boughton B.A."/>
            <person name="Woo Y.H."/>
            <person name="Gao G."/>
            <person name="Schijlen E.G.W.M."/>
            <person name="Guo X."/>
            <person name="Momin A.A."/>
            <person name="Negrao S."/>
            <person name="Al-Babili S."/>
            <person name="Gehring C."/>
            <person name="Roessner U."/>
            <person name="Jung C."/>
            <person name="Murphy K."/>
            <person name="Arold S.T."/>
            <person name="Gojobori T."/>
            <person name="van der Linden C.G."/>
            <person name="van Loo E.N."/>
            <person name="Jellen E.N."/>
            <person name="Maughan P.J."/>
            <person name="Tester M."/>
        </authorList>
    </citation>
    <scope>NUCLEOTIDE SEQUENCE [LARGE SCALE GENOMIC DNA]</scope>
    <source>
        <strain evidence="2">cv. PI 614886</strain>
    </source>
</reference>
<dbReference type="OrthoDB" id="2017304at2759"/>
<feature type="transmembrane region" description="Helical" evidence="1">
    <location>
        <begin position="47"/>
        <end position="69"/>
    </location>
</feature>
<feature type="transmembrane region" description="Helical" evidence="1">
    <location>
        <begin position="17"/>
        <end position="40"/>
    </location>
</feature>
<dbReference type="RefSeq" id="XP_021715147.1">
    <property type="nucleotide sequence ID" value="XM_021859455.1"/>
</dbReference>
<dbReference type="KEGG" id="cqi:110683101"/>
<gene>
    <name evidence="2" type="primary">LOC110683101</name>
</gene>
<protein>
    <recommendedName>
        <fullName evidence="4">Membrane lipoprotein</fullName>
    </recommendedName>
</protein>
<dbReference type="PROSITE" id="PS51257">
    <property type="entry name" value="PROKAR_LIPOPROTEIN"/>
    <property type="match status" value="1"/>
</dbReference>
<dbReference type="AlphaFoldDB" id="A0A803MG35"/>
<organism evidence="2 3">
    <name type="scientific">Chenopodium quinoa</name>
    <name type="common">Quinoa</name>
    <dbReference type="NCBI Taxonomy" id="63459"/>
    <lineage>
        <taxon>Eukaryota</taxon>
        <taxon>Viridiplantae</taxon>
        <taxon>Streptophyta</taxon>
        <taxon>Embryophyta</taxon>
        <taxon>Tracheophyta</taxon>
        <taxon>Spermatophyta</taxon>
        <taxon>Magnoliopsida</taxon>
        <taxon>eudicotyledons</taxon>
        <taxon>Gunneridae</taxon>
        <taxon>Pentapetalae</taxon>
        <taxon>Caryophyllales</taxon>
        <taxon>Chenopodiaceae</taxon>
        <taxon>Chenopodioideae</taxon>
        <taxon>Atripliceae</taxon>
        <taxon>Chenopodium</taxon>
    </lineage>
</organism>
<reference evidence="2" key="2">
    <citation type="submission" date="2021-03" db="UniProtKB">
        <authorList>
            <consortium name="EnsemblPlants"/>
        </authorList>
    </citation>
    <scope>IDENTIFICATION</scope>
</reference>
<dbReference type="PANTHER" id="PTHR39113:SF1">
    <property type="entry name" value="MEMBRANE LIPOPROTEIN"/>
    <property type="match status" value="1"/>
</dbReference>
<feature type="transmembrane region" description="Helical" evidence="1">
    <location>
        <begin position="118"/>
        <end position="140"/>
    </location>
</feature>
<evidence type="ECO:0000313" key="2">
    <source>
        <dbReference type="EnsemblPlants" id="AUR62028937-RA:cds"/>
    </source>
</evidence>
<feature type="transmembrane region" description="Helical" evidence="1">
    <location>
        <begin position="75"/>
        <end position="98"/>
    </location>
</feature>
<accession>A0A803MG35</accession>
<name>A0A803MG35_CHEQI</name>
<keyword evidence="1" id="KW-0472">Membrane</keyword>
<dbReference type="OMA" id="KSKYGQW"/>
<proteinExistence type="predicted"/>
<dbReference type="EnsemblPlants" id="AUR62028937-RA">
    <property type="protein sequence ID" value="AUR62028937-RA:cds"/>
    <property type="gene ID" value="AUR62028937"/>
</dbReference>
<dbReference type="PANTHER" id="PTHR39113">
    <property type="entry name" value="MEMBRANE LIPOPROTEIN-RELATED"/>
    <property type="match status" value="1"/>
</dbReference>
<keyword evidence="1" id="KW-1133">Transmembrane helix</keyword>
<dbReference type="Proteomes" id="UP000596660">
    <property type="component" value="Unplaced"/>
</dbReference>